<dbReference type="GO" id="GO:0004386">
    <property type="term" value="F:helicase activity"/>
    <property type="evidence" value="ECO:0007669"/>
    <property type="project" value="UniProtKB-KW"/>
</dbReference>
<dbReference type="InterPro" id="IPR032830">
    <property type="entry name" value="XPB/Ssl2_N"/>
</dbReference>
<dbReference type="STRING" id="65499.SAMN04488000_10684"/>
<dbReference type="AlphaFoldDB" id="A0A1H9LFR9"/>
<organism evidence="2 3">
    <name type="scientific">Lentzea albida</name>
    <dbReference type="NCBI Taxonomy" id="65499"/>
    <lineage>
        <taxon>Bacteria</taxon>
        <taxon>Bacillati</taxon>
        <taxon>Actinomycetota</taxon>
        <taxon>Actinomycetes</taxon>
        <taxon>Pseudonocardiales</taxon>
        <taxon>Pseudonocardiaceae</taxon>
        <taxon>Lentzea</taxon>
    </lineage>
</organism>
<proteinExistence type="predicted"/>
<feature type="domain" description="Helicase XPB/Ssl2 N-terminal" evidence="1">
    <location>
        <begin position="353"/>
        <end position="470"/>
    </location>
</feature>
<dbReference type="EMBL" id="FOFV01000006">
    <property type="protein sequence ID" value="SER09773.1"/>
    <property type="molecule type" value="Genomic_DNA"/>
</dbReference>
<keyword evidence="2" id="KW-0067">ATP-binding</keyword>
<keyword evidence="2" id="KW-0347">Helicase</keyword>
<keyword evidence="3" id="KW-1185">Reference proteome</keyword>
<name>A0A1H9LFR9_9PSEU</name>
<evidence type="ECO:0000259" key="1">
    <source>
        <dbReference type="Pfam" id="PF13625"/>
    </source>
</evidence>
<keyword evidence="2" id="KW-0378">Hydrolase</keyword>
<reference evidence="3" key="1">
    <citation type="submission" date="2016-10" db="EMBL/GenBank/DDBJ databases">
        <authorList>
            <person name="Varghese N."/>
            <person name="Submissions S."/>
        </authorList>
    </citation>
    <scope>NUCLEOTIDE SEQUENCE [LARGE SCALE GENOMIC DNA]</scope>
    <source>
        <strain evidence="3">DSM 44437</strain>
    </source>
</reference>
<accession>A0A1H9LFR9</accession>
<evidence type="ECO:0000313" key="2">
    <source>
        <dbReference type="EMBL" id="SER09773.1"/>
    </source>
</evidence>
<dbReference type="Pfam" id="PF13625">
    <property type="entry name" value="Helicase_C_3"/>
    <property type="match status" value="1"/>
</dbReference>
<sequence>MPRRINALASWLLQLGPDEVAAVLVHRRDVADRYLRTLKDLATQLTDSDSVHAAEATLDQGALDVLGAIVAQGNNGTIDTVCAELRCSVGDFERALGELKRRALAWPEGPRLAAVNSVRATGAVQGQLTLRPRTPRKRRASEISPIVPAMSTVDGVARLLAHCEQDTFDARYTGGVATVEIRRVARALRVSDGVLRLWLELAAEAQLVGVERSRLLPTRHGDAWLDSQPGPRLAALVAAWRRMDWRPEPDQARAALRDYTGAAGLALRRGALERFSAQEAFTDISELVEDLSWERPAVHDLRATAAVVAEMESLGLVAGGALTQLGVAVLEDGDVEAAACALMPPATQKAAFQTDMTAVVNGLPSPELSATLNLVADLEDNDAARVWRLSAGSVRRALDSGLSADDVLAKLASVSETALPQVVEYQVRDVARRHGQLTVTDVASCVRASDPALLQEIVRSKRLGPLKLRFLAPTVLASDRPMAETLVALRRCGYAPTGLDAGEKSIVESVERRRAPARGERRPERWWRTEMDDLELTQLAVRLVEQEKPGVGRGTPRANAARMLRDQNVFLRDEEVVLLSSALVDGSRVEIKYATGPRRTETHVIVPTKHLDGVVSADCGDGTSREFDIGHVRKVALPEVDLPR</sequence>
<evidence type="ECO:0000313" key="3">
    <source>
        <dbReference type="Proteomes" id="UP000199503"/>
    </source>
</evidence>
<dbReference type="RefSeq" id="WP_089917155.1">
    <property type="nucleotide sequence ID" value="NZ_FOFV01000006.1"/>
</dbReference>
<dbReference type="Proteomes" id="UP000199503">
    <property type="component" value="Unassembled WGS sequence"/>
</dbReference>
<protein>
    <submittedName>
        <fullName evidence="2">Helicase conserved C-terminal domain-containing protein</fullName>
    </submittedName>
</protein>
<keyword evidence="2" id="KW-0547">Nucleotide-binding</keyword>
<gene>
    <name evidence="2" type="ORF">SAMN04488000_10684</name>
</gene>